<evidence type="ECO:0000313" key="3">
    <source>
        <dbReference type="Proteomes" id="UP000028999"/>
    </source>
</evidence>
<dbReference type="Proteomes" id="UP000028999">
    <property type="component" value="Unassembled WGS sequence"/>
</dbReference>
<evidence type="ECO:0000313" key="2">
    <source>
        <dbReference type="EMBL" id="CDY67057.1"/>
    </source>
</evidence>
<dbReference type="AlphaFoldDB" id="A0A078JNU6"/>
<dbReference type="Gramene" id="CDY67057">
    <property type="protein sequence ID" value="CDY67057"/>
    <property type="gene ID" value="GSBRNA2T00058721001"/>
</dbReference>
<dbReference type="Proteomes" id="UP001295469">
    <property type="component" value="Chromosome C03"/>
</dbReference>
<reference evidence="2" key="2">
    <citation type="submission" date="2014-06" db="EMBL/GenBank/DDBJ databases">
        <authorList>
            <person name="Genoscope - CEA"/>
        </authorList>
    </citation>
    <scope>NUCLEOTIDE SEQUENCE</scope>
</reference>
<dbReference type="EMBL" id="LK035710">
    <property type="protein sequence ID" value="CDY67057.1"/>
    <property type="molecule type" value="Genomic_DNA"/>
</dbReference>
<sequence length="59" mass="7078">MEKFPSPPWVYSDARRYFQRANNCHDESRLFGNCILLLFRTSFLELEFTAQLSLTKLLY</sequence>
<gene>
    <name evidence="2" type="primary">BnaC03g74170D</name>
    <name evidence="1" type="ORF">DARMORV10_C03P53680.1</name>
    <name evidence="2" type="ORF">GSBRNA2T00058721001</name>
</gene>
<reference evidence="2 3" key="1">
    <citation type="journal article" date="2014" name="Science">
        <title>Plant genetics. Early allopolyploid evolution in the post-Neolithic Brassica napus oilseed genome.</title>
        <authorList>
            <person name="Chalhoub B."/>
            <person name="Denoeud F."/>
            <person name="Liu S."/>
            <person name="Parkin I.A."/>
            <person name="Tang H."/>
            <person name="Wang X."/>
            <person name="Chiquet J."/>
            <person name="Belcram H."/>
            <person name="Tong C."/>
            <person name="Samans B."/>
            <person name="Correa M."/>
            <person name="Da Silva C."/>
            <person name="Just J."/>
            <person name="Falentin C."/>
            <person name="Koh C.S."/>
            <person name="Le Clainche I."/>
            <person name="Bernard M."/>
            <person name="Bento P."/>
            <person name="Noel B."/>
            <person name="Labadie K."/>
            <person name="Alberti A."/>
            <person name="Charles M."/>
            <person name="Arnaud D."/>
            <person name="Guo H."/>
            <person name="Daviaud C."/>
            <person name="Alamery S."/>
            <person name="Jabbari K."/>
            <person name="Zhao M."/>
            <person name="Edger P.P."/>
            <person name="Chelaifa H."/>
            <person name="Tack D."/>
            <person name="Lassalle G."/>
            <person name="Mestiri I."/>
            <person name="Schnel N."/>
            <person name="Le Paslier M.C."/>
            <person name="Fan G."/>
            <person name="Renault V."/>
            <person name="Bayer P.E."/>
            <person name="Golicz A.A."/>
            <person name="Manoli S."/>
            <person name="Lee T.H."/>
            <person name="Thi V.H."/>
            <person name="Chalabi S."/>
            <person name="Hu Q."/>
            <person name="Fan C."/>
            <person name="Tollenaere R."/>
            <person name="Lu Y."/>
            <person name="Battail C."/>
            <person name="Shen J."/>
            <person name="Sidebottom C.H."/>
            <person name="Wang X."/>
            <person name="Canaguier A."/>
            <person name="Chauveau A."/>
            <person name="Berard A."/>
            <person name="Deniot G."/>
            <person name="Guan M."/>
            <person name="Liu Z."/>
            <person name="Sun F."/>
            <person name="Lim Y.P."/>
            <person name="Lyons E."/>
            <person name="Town C.D."/>
            <person name="Bancroft I."/>
            <person name="Wang X."/>
            <person name="Meng J."/>
            <person name="Ma J."/>
            <person name="Pires J.C."/>
            <person name="King G.J."/>
            <person name="Brunel D."/>
            <person name="Delourme R."/>
            <person name="Renard M."/>
            <person name="Aury J.M."/>
            <person name="Adams K.L."/>
            <person name="Batley J."/>
            <person name="Snowdon R.J."/>
            <person name="Tost J."/>
            <person name="Edwards D."/>
            <person name="Zhou Y."/>
            <person name="Hua W."/>
            <person name="Sharpe A.G."/>
            <person name="Paterson A.H."/>
            <person name="Guan C."/>
            <person name="Wincker P."/>
        </authorList>
    </citation>
    <scope>NUCLEOTIDE SEQUENCE [LARGE SCALE GENOMIC DNA]</scope>
    <source>
        <strain evidence="3">cv. Darmor-bzh</strain>
    </source>
</reference>
<name>A0A078JNU6_BRANA</name>
<accession>A0A078JNU6</accession>
<dbReference type="EMBL" id="HG994367">
    <property type="protein sequence ID" value="CAF1705647.1"/>
    <property type="molecule type" value="Genomic_DNA"/>
</dbReference>
<protein>
    <submittedName>
        <fullName evidence="1">(rape) hypothetical protein</fullName>
    </submittedName>
    <submittedName>
        <fullName evidence="2">BnaC03g74170D protein</fullName>
    </submittedName>
</protein>
<reference evidence="1" key="3">
    <citation type="submission" date="2021-01" db="EMBL/GenBank/DDBJ databases">
        <authorList>
            <consortium name="Genoscope - CEA"/>
            <person name="William W."/>
        </authorList>
    </citation>
    <scope>NUCLEOTIDE SEQUENCE</scope>
</reference>
<proteinExistence type="predicted"/>
<organism evidence="2 3">
    <name type="scientific">Brassica napus</name>
    <name type="common">Rape</name>
    <dbReference type="NCBI Taxonomy" id="3708"/>
    <lineage>
        <taxon>Eukaryota</taxon>
        <taxon>Viridiplantae</taxon>
        <taxon>Streptophyta</taxon>
        <taxon>Embryophyta</taxon>
        <taxon>Tracheophyta</taxon>
        <taxon>Spermatophyta</taxon>
        <taxon>Magnoliopsida</taxon>
        <taxon>eudicotyledons</taxon>
        <taxon>Gunneridae</taxon>
        <taxon>Pentapetalae</taxon>
        <taxon>rosids</taxon>
        <taxon>malvids</taxon>
        <taxon>Brassicales</taxon>
        <taxon>Brassicaceae</taxon>
        <taxon>Brassiceae</taxon>
        <taxon>Brassica</taxon>
    </lineage>
</organism>
<dbReference type="PaxDb" id="3708-A0A078JNU6"/>
<evidence type="ECO:0000313" key="1">
    <source>
        <dbReference type="EMBL" id="CAF1705647.1"/>
    </source>
</evidence>
<keyword evidence="3" id="KW-1185">Reference proteome</keyword>